<feature type="transmembrane region" description="Helical" evidence="1">
    <location>
        <begin position="577"/>
        <end position="601"/>
    </location>
</feature>
<keyword evidence="1" id="KW-1133">Transmembrane helix</keyword>
<evidence type="ECO:0000313" key="3">
    <source>
        <dbReference type="Proteomes" id="UP000502136"/>
    </source>
</evidence>
<reference evidence="2 3" key="1">
    <citation type="submission" date="2020-04" db="EMBL/GenBank/DDBJ databases">
        <title>Novel Paenibacillus strain UniB2 isolated from commercial digestive syrup.</title>
        <authorList>
            <person name="Thorat V."/>
            <person name="Kirdat K."/>
            <person name="Tiwarekar B."/>
            <person name="Yadav A."/>
        </authorList>
    </citation>
    <scope>NUCLEOTIDE SEQUENCE [LARGE SCALE GENOMIC DNA]</scope>
    <source>
        <strain evidence="2 3">UniB2</strain>
    </source>
</reference>
<keyword evidence="1" id="KW-0812">Transmembrane</keyword>
<feature type="transmembrane region" description="Helical" evidence="1">
    <location>
        <begin position="25"/>
        <end position="42"/>
    </location>
</feature>
<dbReference type="Pfam" id="PF18949">
    <property type="entry name" value="DUF5693"/>
    <property type="match status" value="1"/>
</dbReference>
<dbReference type="KEGG" id="palr:HGI30_21245"/>
<feature type="transmembrane region" description="Helical" evidence="1">
    <location>
        <begin position="683"/>
        <end position="707"/>
    </location>
</feature>
<dbReference type="AlphaFoldDB" id="A0A6H2H2H6"/>
<keyword evidence="3" id="KW-1185">Reference proteome</keyword>
<sequence length="725" mass="78609">MEHAVKGASGQVLKWQQWNRGARKVLWVLALVGVALSMPIGASRWQMEKTADTVEYVFDYSDLVLVASYQAKPEEFLGAELEKLKAAGVGTMSVFESRLDELEMAGRLGLYSEAEAALLQNKPVPANRNFTYLLFEGGAEQAALEPIIRDRFEASGIRVEDWSFDGLAGLVLETPLSDAVLKTMEPDPLALDRLSQAGFQLLPRLSDRIPYDQRQADGMLARFKELGVTRILFDGNAVKGAAEQANLRSLDGFAELLNKYGIGLSAIENLKKPQEGLNTLAYKTHYNVARLYSLSDKDAAALKPDVIVDRFLLAAKDRNIRMFYLNAAPSSNLDKGMVTHPMDNLYASIGGKDGAVQTLDRAGFPSGQATAFERDQPSWHKPLKGAAVLGAVSLIALLAGAFFSGLTLPVFLLGLAGSAGLYVLNSSLMEQGLALGAAIAAPTLAMVWVINRIYAHTDGPRRAVGGEWTASGSEATFQVSPWSAMLGGLSQPGTRWVFHGLSAGRRLSMALVMFIVTTLISLLAVPIVVGLLNNITYSLVLEQFRGVNLLALAPMGLAAVYLFLFTGGSFWTSLRRVLSLQITILWISAAAVLGIVGLYYLSRTGNSGTAPGFELVFRNLLESTFGVRPRTKEFLLAHPLMLLGLFLALRYRAAWVLLVVGAMGQLSMVGTFTHIHTPLPMSLIRVLLGLGLGLLIGLVLIAAWQIGEALFRRLRSRFKEASVHA</sequence>
<keyword evidence="1" id="KW-0472">Membrane</keyword>
<evidence type="ECO:0000313" key="2">
    <source>
        <dbReference type="EMBL" id="QJC53799.1"/>
    </source>
</evidence>
<feature type="transmembrane region" description="Helical" evidence="1">
    <location>
        <begin position="433"/>
        <end position="454"/>
    </location>
</feature>
<accession>A0A6H2H2H6</accession>
<feature type="transmembrane region" description="Helical" evidence="1">
    <location>
        <begin position="386"/>
        <end position="413"/>
    </location>
</feature>
<feature type="transmembrane region" description="Helical" evidence="1">
    <location>
        <begin position="656"/>
        <end position="677"/>
    </location>
</feature>
<organism evidence="2 3">
    <name type="scientific">Paenibacillus albicereus</name>
    <dbReference type="NCBI Taxonomy" id="2726185"/>
    <lineage>
        <taxon>Bacteria</taxon>
        <taxon>Bacillati</taxon>
        <taxon>Bacillota</taxon>
        <taxon>Bacilli</taxon>
        <taxon>Bacillales</taxon>
        <taxon>Paenibacillaceae</taxon>
        <taxon>Paenibacillus</taxon>
    </lineage>
</organism>
<protein>
    <submittedName>
        <fullName evidence="2">Uncharacterized protein</fullName>
    </submittedName>
</protein>
<dbReference type="InterPro" id="IPR043748">
    <property type="entry name" value="DUF5693"/>
</dbReference>
<evidence type="ECO:0000256" key="1">
    <source>
        <dbReference type="SAM" id="Phobius"/>
    </source>
</evidence>
<dbReference type="EMBL" id="CP051428">
    <property type="protein sequence ID" value="QJC53799.1"/>
    <property type="molecule type" value="Genomic_DNA"/>
</dbReference>
<proteinExistence type="predicted"/>
<feature type="transmembrane region" description="Helical" evidence="1">
    <location>
        <begin position="634"/>
        <end position="649"/>
    </location>
</feature>
<name>A0A6H2H2H6_9BACL</name>
<feature type="transmembrane region" description="Helical" evidence="1">
    <location>
        <begin position="544"/>
        <end position="565"/>
    </location>
</feature>
<feature type="transmembrane region" description="Helical" evidence="1">
    <location>
        <begin position="510"/>
        <end position="532"/>
    </location>
</feature>
<dbReference type="Proteomes" id="UP000502136">
    <property type="component" value="Chromosome"/>
</dbReference>
<gene>
    <name evidence="2" type="ORF">HGI30_21245</name>
</gene>